<feature type="transmembrane region" description="Helical" evidence="9">
    <location>
        <begin position="581"/>
        <end position="601"/>
    </location>
</feature>
<feature type="transmembrane region" description="Helical" evidence="9">
    <location>
        <begin position="613"/>
        <end position="631"/>
    </location>
</feature>
<evidence type="ECO:0000256" key="2">
    <source>
        <dbReference type="ARBA" id="ARBA00022448"/>
    </source>
</evidence>
<evidence type="ECO:0000313" key="12">
    <source>
        <dbReference type="Proteomes" id="UP001152747"/>
    </source>
</evidence>
<dbReference type="PANTHER" id="PTHR10153">
    <property type="entry name" value="SMALL CONDUCTANCE CALCIUM-ACTIVATED POTASSIUM CHANNEL"/>
    <property type="match status" value="1"/>
</dbReference>
<dbReference type="InterPro" id="IPR013099">
    <property type="entry name" value="K_chnl_dom"/>
</dbReference>
<dbReference type="InterPro" id="IPR036122">
    <property type="entry name" value="CaM-bd_dom_sf"/>
</dbReference>
<keyword evidence="7" id="KW-0407">Ion channel</keyword>
<evidence type="ECO:0000256" key="9">
    <source>
        <dbReference type="SAM" id="Phobius"/>
    </source>
</evidence>
<comment type="subcellular location">
    <subcellularLocation>
        <location evidence="1">Membrane</location>
        <topology evidence="1">Multi-pass membrane protein</topology>
    </subcellularLocation>
</comment>
<dbReference type="OrthoDB" id="73653at2759"/>
<feature type="region of interest" description="Disordered" evidence="8">
    <location>
        <begin position="157"/>
        <end position="203"/>
    </location>
</feature>
<evidence type="ECO:0000256" key="8">
    <source>
        <dbReference type="SAM" id="MobiDB-lite"/>
    </source>
</evidence>
<dbReference type="InterPro" id="IPR015449">
    <property type="entry name" value="K_chnl_Ca-activ_SK"/>
</dbReference>
<keyword evidence="3 9" id="KW-0812">Transmembrane</keyword>
<keyword evidence="12" id="KW-1185">Reference proteome</keyword>
<evidence type="ECO:0000259" key="10">
    <source>
        <dbReference type="SMART" id="SM01053"/>
    </source>
</evidence>
<evidence type="ECO:0000256" key="4">
    <source>
        <dbReference type="ARBA" id="ARBA00022989"/>
    </source>
</evidence>
<dbReference type="SMART" id="SM01053">
    <property type="entry name" value="CaMBD"/>
    <property type="match status" value="1"/>
</dbReference>
<evidence type="ECO:0000256" key="7">
    <source>
        <dbReference type="ARBA" id="ARBA00023303"/>
    </source>
</evidence>
<feature type="transmembrane region" description="Helical" evidence="9">
    <location>
        <begin position="446"/>
        <end position="466"/>
    </location>
</feature>
<dbReference type="InterPro" id="IPR004178">
    <property type="entry name" value="CaM-bd_dom"/>
</dbReference>
<organism evidence="11 12">
    <name type="scientific">Caenorhabditis angaria</name>
    <dbReference type="NCBI Taxonomy" id="860376"/>
    <lineage>
        <taxon>Eukaryota</taxon>
        <taxon>Metazoa</taxon>
        <taxon>Ecdysozoa</taxon>
        <taxon>Nematoda</taxon>
        <taxon>Chromadorea</taxon>
        <taxon>Rhabditida</taxon>
        <taxon>Rhabditina</taxon>
        <taxon>Rhabditomorpha</taxon>
        <taxon>Rhabditoidea</taxon>
        <taxon>Rhabditidae</taxon>
        <taxon>Peloderinae</taxon>
        <taxon>Caenorhabditis</taxon>
    </lineage>
</organism>
<dbReference type="Gene3D" id="1.10.287.70">
    <property type="match status" value="2"/>
</dbReference>
<feature type="domain" description="Calmodulin-binding" evidence="10">
    <location>
        <begin position="681"/>
        <end position="757"/>
    </location>
</feature>
<keyword evidence="2" id="KW-0813">Transport</keyword>
<dbReference type="FunFam" id="1.10.287.70:FF:000183">
    <property type="entry name" value="KCNN (Potassium K ChaNNel, calcium activated)-Like"/>
    <property type="match status" value="1"/>
</dbReference>
<sequence>MSASPMLQHMYSLDESTMYRQQRKRRAGISSGSTTVTRDMPFACAGGNGFSSAGVSNGKGYPTLGGRSPQSSFDSNQDVAQISMNWMRMNGLGPSLRPFLNGNHTPKKTQIQNSQSTTQISRIGSLRRMHAAEASIDGKYSLCGTQPDVSMCIAGNSTTTPSTATTTPTTVPMRATHSTSSIVAPRETQLGSTSPSQEHAPKSILRAPRLTTAPKQLSFDVPPSPSPTPKSSCVSASGSYHMFERPNRLRAGKLSYGGLSSNVHHSPYSLNGGSPIPRDPSKWRLADVKQRSNSESMFRMYDPEFLANGGRRMSMAYIPSREQALLRRILGPQGLSWISYDRETASRKSVSIAYSNDIEAGGKGGGNGDDSTVPLMDDKDENSGGRLIKREILHERRRIVCDRALGFAIIGIMLMIIENELTSAYQFDEKFDHKMKNFHSILSKTLGLLIVATTAALLSFVGYFHVIEIQLFMNANAADDWMVALTTRRIVQIIVEILVCLLCPLPFDLMHLWDIDKTTSRHFNIFLSIAMFFRLYWVCRVMLLHSRLFTDASSRSIAGLNRVNFNARFILKTLMTLCPGTMLMIFTASLWVIAGWILRLCEQTNSSEIKNMGYVDSIWLVAITFLSVGYGDIVPNTNCGRTMALVTGILGTCASSMVVAVIARKLELTRAEKHVHNFMQDTQLTKQLKHSAANVLRETWFIYKYRKLVDKCDFGKVRQHQRKFLVAIYEMRRVKRDQRKLAENLVSLGDVAKTSSNTYELVHDVHSTQEGLSLRITAIEHQLSDISRELSNLTELLRGSVIVASEMNNERRAL</sequence>
<keyword evidence="6 9" id="KW-0472">Membrane</keyword>
<feature type="transmembrane region" description="Helical" evidence="9">
    <location>
        <begin position="643"/>
        <end position="663"/>
    </location>
</feature>
<keyword evidence="4 9" id="KW-1133">Transmembrane helix</keyword>
<comment type="caution">
    <text evidence="11">The sequence shown here is derived from an EMBL/GenBank/DDBJ whole genome shotgun (WGS) entry which is preliminary data.</text>
</comment>
<gene>
    <name evidence="11" type="ORF">CAMP_LOCUS414</name>
</gene>
<feature type="transmembrane region" description="Helical" evidence="9">
    <location>
        <begin position="525"/>
        <end position="543"/>
    </location>
</feature>
<dbReference type="Pfam" id="PF02888">
    <property type="entry name" value="CaMBD"/>
    <property type="match status" value="1"/>
</dbReference>
<reference evidence="11" key="1">
    <citation type="submission" date="2022-11" db="EMBL/GenBank/DDBJ databases">
        <authorList>
            <person name="Kikuchi T."/>
        </authorList>
    </citation>
    <scope>NUCLEOTIDE SEQUENCE</scope>
    <source>
        <strain evidence="11">PS1010</strain>
    </source>
</reference>
<proteinExistence type="predicted"/>
<dbReference type="GO" id="GO:0005516">
    <property type="term" value="F:calmodulin binding"/>
    <property type="evidence" value="ECO:0007669"/>
    <property type="project" value="InterPro"/>
</dbReference>
<evidence type="ECO:0000256" key="6">
    <source>
        <dbReference type="ARBA" id="ARBA00023136"/>
    </source>
</evidence>
<dbReference type="GO" id="GO:0016286">
    <property type="term" value="F:small conductance calcium-activated potassium channel activity"/>
    <property type="evidence" value="ECO:0007669"/>
    <property type="project" value="InterPro"/>
</dbReference>
<dbReference type="Pfam" id="PF07885">
    <property type="entry name" value="Ion_trans_2"/>
    <property type="match status" value="1"/>
</dbReference>
<dbReference type="Proteomes" id="UP001152747">
    <property type="component" value="Unassembled WGS sequence"/>
</dbReference>
<evidence type="ECO:0000256" key="1">
    <source>
        <dbReference type="ARBA" id="ARBA00004141"/>
    </source>
</evidence>
<feature type="transmembrane region" description="Helical" evidence="9">
    <location>
        <begin position="404"/>
        <end position="425"/>
    </location>
</feature>
<protein>
    <recommendedName>
        <fullName evidence="10">Calmodulin-binding domain-containing protein</fullName>
    </recommendedName>
</protein>
<dbReference type="SUPFAM" id="SSF81327">
    <property type="entry name" value="Small-conductance potassium channel"/>
    <property type="match status" value="1"/>
</dbReference>
<dbReference type="EMBL" id="CANHGI010000001">
    <property type="protein sequence ID" value="CAI5437777.1"/>
    <property type="molecule type" value="Genomic_DNA"/>
</dbReference>
<dbReference type="AlphaFoldDB" id="A0A9P1I3F2"/>
<dbReference type="Pfam" id="PF03530">
    <property type="entry name" value="SK_channel"/>
    <property type="match status" value="1"/>
</dbReference>
<feature type="compositionally biased region" description="Low complexity" evidence="8">
    <location>
        <begin position="157"/>
        <end position="170"/>
    </location>
</feature>
<dbReference type="SUPFAM" id="SSF81324">
    <property type="entry name" value="Voltage-gated potassium channels"/>
    <property type="match status" value="1"/>
</dbReference>
<name>A0A9P1I3F2_9PELO</name>
<dbReference type="FunFam" id="1.10.287.70:FF:000174">
    <property type="entry name" value="KCNN (Potassium K ChaNNel, calcium activated)-Like"/>
    <property type="match status" value="1"/>
</dbReference>
<accession>A0A9P1I3F2</accession>
<dbReference type="GO" id="GO:0016020">
    <property type="term" value="C:membrane"/>
    <property type="evidence" value="ECO:0007669"/>
    <property type="project" value="UniProtKB-SubCell"/>
</dbReference>
<evidence type="ECO:0000256" key="3">
    <source>
        <dbReference type="ARBA" id="ARBA00022692"/>
    </source>
</evidence>
<feature type="transmembrane region" description="Helical" evidence="9">
    <location>
        <begin position="490"/>
        <end position="513"/>
    </location>
</feature>
<keyword evidence="5" id="KW-0406">Ion transport</keyword>
<evidence type="ECO:0000256" key="5">
    <source>
        <dbReference type="ARBA" id="ARBA00023065"/>
    </source>
</evidence>
<evidence type="ECO:0000313" key="11">
    <source>
        <dbReference type="EMBL" id="CAI5437777.1"/>
    </source>
</evidence>